<evidence type="ECO:0000313" key="2">
    <source>
        <dbReference type="Proteomes" id="UP001057402"/>
    </source>
</evidence>
<organism evidence="1 2">
    <name type="scientific">Melastoma candidum</name>
    <dbReference type="NCBI Taxonomy" id="119954"/>
    <lineage>
        <taxon>Eukaryota</taxon>
        <taxon>Viridiplantae</taxon>
        <taxon>Streptophyta</taxon>
        <taxon>Embryophyta</taxon>
        <taxon>Tracheophyta</taxon>
        <taxon>Spermatophyta</taxon>
        <taxon>Magnoliopsida</taxon>
        <taxon>eudicotyledons</taxon>
        <taxon>Gunneridae</taxon>
        <taxon>Pentapetalae</taxon>
        <taxon>rosids</taxon>
        <taxon>malvids</taxon>
        <taxon>Myrtales</taxon>
        <taxon>Melastomataceae</taxon>
        <taxon>Melastomatoideae</taxon>
        <taxon>Melastomateae</taxon>
        <taxon>Melastoma</taxon>
    </lineage>
</organism>
<protein>
    <submittedName>
        <fullName evidence="1">Uncharacterized protein</fullName>
    </submittedName>
</protein>
<reference evidence="2" key="1">
    <citation type="journal article" date="2023" name="Front. Plant Sci.">
        <title>Chromosomal-level genome assembly of Melastoma candidum provides insights into trichome evolution.</title>
        <authorList>
            <person name="Zhong Y."/>
            <person name="Wu W."/>
            <person name="Sun C."/>
            <person name="Zou P."/>
            <person name="Liu Y."/>
            <person name="Dai S."/>
            <person name="Zhou R."/>
        </authorList>
    </citation>
    <scope>NUCLEOTIDE SEQUENCE [LARGE SCALE GENOMIC DNA]</scope>
</reference>
<evidence type="ECO:0000313" key="1">
    <source>
        <dbReference type="EMBL" id="KAI4369260.1"/>
    </source>
</evidence>
<dbReference type="Proteomes" id="UP001057402">
    <property type="component" value="Chromosome 5"/>
</dbReference>
<name>A0ACB9QS45_9MYRT</name>
<accession>A0ACB9QS45</accession>
<sequence length="428" mass="47090">MDVAVTNIIRPRNAVICPSKTLRICCGAMRYCLKSSSHGGGARAGTLLLGGGGGVSAVEVETPSLLLSTRKGLPHFVSPDMLPSLPSPDSRLLHLSPFHFLEAVSSSMISKLGGLHQMLGLQDYGFVALPRDSIQCLPSYDGTNKTGASFETPCGRCLIKPKEYVEMISSMRPNIWVTLADEVPAWVSDKRNRKSVDRTLRWMDECISLNMAGGDIFGAIVGGSNVLERQRCAEEVAKRNLSGYWIGGFGLGESIGERPRLLKAVCECLPVEKPRLICGLGLPEEILQGVDAGIDLFDSTYIYHITIGGFALTFPLDTSKSGVSSHNLAEKGSDFTKINLRSTAYRKDTAPIVEDCECYTCSNHTKAYINHLLNVHEMLAQTLLEIHNTYHFLGFFRTIREAIKGGYFKQFHQDFVNRRRDHLCNGDV</sequence>
<gene>
    <name evidence="1" type="ORF">MLD38_017721</name>
</gene>
<comment type="caution">
    <text evidence="1">The sequence shown here is derived from an EMBL/GenBank/DDBJ whole genome shotgun (WGS) entry which is preliminary data.</text>
</comment>
<proteinExistence type="predicted"/>
<dbReference type="EMBL" id="CM042884">
    <property type="protein sequence ID" value="KAI4369260.1"/>
    <property type="molecule type" value="Genomic_DNA"/>
</dbReference>
<keyword evidence="2" id="KW-1185">Reference proteome</keyword>